<dbReference type="InterPro" id="IPR053137">
    <property type="entry name" value="NLR-like"/>
</dbReference>
<sequence length="133" mass="14626">MNDELEKRKRTRGNSPDGELLSNNHKRHRIVDNCHGGSSTDMRDQIQPKPKLSHDQYTVGWVCALPKELAAARAMLDREHESLCCCATDINTYTLGNIGLHNIAIACLPSGQYGTNNAATVASNMDRTSLAYA</sequence>
<feature type="region of interest" description="Disordered" evidence="1">
    <location>
        <begin position="1"/>
        <end position="26"/>
    </location>
</feature>
<dbReference type="InterPro" id="IPR035994">
    <property type="entry name" value="Nucleoside_phosphorylase_sf"/>
</dbReference>
<dbReference type="OrthoDB" id="674604at2759"/>
<name>A0A194VC21_CYTMA</name>
<dbReference type="EMBL" id="KN714780">
    <property type="protein sequence ID" value="KUI61552.1"/>
    <property type="molecule type" value="Genomic_DNA"/>
</dbReference>
<dbReference type="Gene3D" id="3.40.50.1580">
    <property type="entry name" value="Nucleoside phosphorylase domain"/>
    <property type="match status" value="1"/>
</dbReference>
<keyword evidence="3" id="KW-1185">Reference proteome</keyword>
<accession>A0A194VC21</accession>
<dbReference type="PANTHER" id="PTHR46082:SF11">
    <property type="entry name" value="AAA+ ATPASE DOMAIN-CONTAINING PROTEIN-RELATED"/>
    <property type="match status" value="1"/>
</dbReference>
<dbReference type="PANTHER" id="PTHR46082">
    <property type="entry name" value="ATP/GTP-BINDING PROTEIN-RELATED"/>
    <property type="match status" value="1"/>
</dbReference>
<dbReference type="Proteomes" id="UP000078576">
    <property type="component" value="Unassembled WGS sequence"/>
</dbReference>
<dbReference type="STRING" id="694573.A0A194VC21"/>
<dbReference type="SUPFAM" id="SSF53167">
    <property type="entry name" value="Purine and uridine phosphorylases"/>
    <property type="match status" value="1"/>
</dbReference>
<protein>
    <submittedName>
        <fullName evidence="2">Uncharacterized protein</fullName>
    </submittedName>
</protein>
<gene>
    <name evidence="2" type="ORF">VP1G_11286</name>
</gene>
<evidence type="ECO:0000256" key="1">
    <source>
        <dbReference type="SAM" id="MobiDB-lite"/>
    </source>
</evidence>
<organism evidence="2 3">
    <name type="scientific">Cytospora mali</name>
    <name type="common">Apple Valsa canker fungus</name>
    <name type="synonym">Valsa mali</name>
    <dbReference type="NCBI Taxonomy" id="578113"/>
    <lineage>
        <taxon>Eukaryota</taxon>
        <taxon>Fungi</taxon>
        <taxon>Dikarya</taxon>
        <taxon>Ascomycota</taxon>
        <taxon>Pezizomycotina</taxon>
        <taxon>Sordariomycetes</taxon>
        <taxon>Sordariomycetidae</taxon>
        <taxon>Diaporthales</taxon>
        <taxon>Cytosporaceae</taxon>
        <taxon>Cytospora</taxon>
    </lineage>
</organism>
<proteinExistence type="predicted"/>
<evidence type="ECO:0000313" key="2">
    <source>
        <dbReference type="EMBL" id="KUI61552.1"/>
    </source>
</evidence>
<dbReference type="GO" id="GO:0003824">
    <property type="term" value="F:catalytic activity"/>
    <property type="evidence" value="ECO:0007669"/>
    <property type="project" value="InterPro"/>
</dbReference>
<evidence type="ECO:0000313" key="3">
    <source>
        <dbReference type="Proteomes" id="UP000078576"/>
    </source>
</evidence>
<reference evidence="3" key="1">
    <citation type="submission" date="2014-12" db="EMBL/GenBank/DDBJ databases">
        <title>Genome Sequence of Valsa Canker Pathogens Uncovers a Specific Adaption of Colonization on Woody Bark.</title>
        <authorList>
            <person name="Yin Z."/>
            <person name="Liu H."/>
            <person name="Gao X."/>
            <person name="Li Z."/>
            <person name="Song N."/>
            <person name="Ke X."/>
            <person name="Dai Q."/>
            <person name="Wu Y."/>
            <person name="Sun Y."/>
            <person name="Xu J.-R."/>
            <person name="Kang Z.K."/>
            <person name="Wang L."/>
            <person name="Huang L."/>
        </authorList>
    </citation>
    <scope>NUCLEOTIDE SEQUENCE [LARGE SCALE GENOMIC DNA]</scope>
    <source>
        <strain evidence="3">SXYL134</strain>
    </source>
</reference>
<dbReference type="AlphaFoldDB" id="A0A194VC21"/>
<dbReference type="GO" id="GO:0009116">
    <property type="term" value="P:nucleoside metabolic process"/>
    <property type="evidence" value="ECO:0007669"/>
    <property type="project" value="InterPro"/>
</dbReference>